<evidence type="ECO:0000256" key="1">
    <source>
        <dbReference type="SAM" id="SignalP"/>
    </source>
</evidence>
<keyword evidence="3" id="KW-1185">Reference proteome</keyword>
<dbReference type="AlphaFoldDB" id="A0A0C9UX30"/>
<proteinExistence type="predicted"/>
<evidence type="ECO:0000313" key="2">
    <source>
        <dbReference type="EMBL" id="KIJ29745.1"/>
    </source>
</evidence>
<name>A0A0C9UX30_SPHS4</name>
<reference evidence="2 3" key="1">
    <citation type="submission" date="2014-06" db="EMBL/GenBank/DDBJ databases">
        <title>Evolutionary Origins and Diversification of the Mycorrhizal Mutualists.</title>
        <authorList>
            <consortium name="DOE Joint Genome Institute"/>
            <consortium name="Mycorrhizal Genomics Consortium"/>
            <person name="Kohler A."/>
            <person name="Kuo A."/>
            <person name="Nagy L.G."/>
            <person name="Floudas D."/>
            <person name="Copeland A."/>
            <person name="Barry K.W."/>
            <person name="Cichocki N."/>
            <person name="Veneault-Fourrey C."/>
            <person name="LaButti K."/>
            <person name="Lindquist E.A."/>
            <person name="Lipzen A."/>
            <person name="Lundell T."/>
            <person name="Morin E."/>
            <person name="Murat C."/>
            <person name="Riley R."/>
            <person name="Ohm R."/>
            <person name="Sun H."/>
            <person name="Tunlid A."/>
            <person name="Henrissat B."/>
            <person name="Grigoriev I.V."/>
            <person name="Hibbett D.S."/>
            <person name="Martin F."/>
        </authorList>
    </citation>
    <scope>NUCLEOTIDE SEQUENCE [LARGE SCALE GENOMIC DNA]</scope>
    <source>
        <strain evidence="2 3">SS14</strain>
    </source>
</reference>
<dbReference type="HOGENOM" id="CLU_040451_0_0_1"/>
<protein>
    <submittedName>
        <fullName evidence="2">Unplaced genomic scaffold SPHSTscaffold_201, whole genome shotgun sequence</fullName>
    </submittedName>
</protein>
<accession>A0A0C9UX30</accession>
<dbReference type="OrthoDB" id="73875at2759"/>
<dbReference type="EMBL" id="KN837276">
    <property type="protein sequence ID" value="KIJ29745.1"/>
    <property type="molecule type" value="Genomic_DNA"/>
</dbReference>
<feature type="chain" id="PRO_5002221318" evidence="1">
    <location>
        <begin position="19"/>
        <end position="515"/>
    </location>
</feature>
<gene>
    <name evidence="2" type="ORF">M422DRAFT_54033</name>
</gene>
<evidence type="ECO:0000313" key="3">
    <source>
        <dbReference type="Proteomes" id="UP000054279"/>
    </source>
</evidence>
<dbReference type="Proteomes" id="UP000054279">
    <property type="component" value="Unassembled WGS sequence"/>
</dbReference>
<keyword evidence="1" id="KW-0732">Signal</keyword>
<feature type="signal peptide" evidence="1">
    <location>
        <begin position="1"/>
        <end position="18"/>
    </location>
</feature>
<organism evidence="2 3">
    <name type="scientific">Sphaerobolus stellatus (strain SS14)</name>
    <dbReference type="NCBI Taxonomy" id="990650"/>
    <lineage>
        <taxon>Eukaryota</taxon>
        <taxon>Fungi</taxon>
        <taxon>Dikarya</taxon>
        <taxon>Basidiomycota</taxon>
        <taxon>Agaricomycotina</taxon>
        <taxon>Agaricomycetes</taxon>
        <taxon>Phallomycetidae</taxon>
        <taxon>Geastrales</taxon>
        <taxon>Sphaerobolaceae</taxon>
        <taxon>Sphaerobolus</taxon>
    </lineage>
</organism>
<sequence>MLALPTLIAVALSLRVKALNDWSVPCTDGKCSYDWNSGDDNTASSSFAVDGSRQILSDITQAAGWKVWQCNPQWADGEHSLLMVCDGTPAQVALCNHVYENGANNTVVRLPDNCAKGPFARVKSTFEPTNATIPATILATMKGNPKTVAVRGLTLDFDFKSIPETYATSFLTLSISLSYSYLTSSKGKLNFAITSSNAAHPIVARRQNDLHKRGRARHLQRRGFLSDLGDAIQGTVAEATSAVVSVATQAVSAVENGASDVASAANNAASAVASVATEAAGAVASVATEAASKVVDAGKAVATVAVKAADAAESLTSFNKTETNGVVPLQLNHNFTLLDTDISCSTRSANGDAHVHLDMAVDMDAEVKYGYHLAGTVVPFELKDMSVFTTLTGTANTTFGMALEATGELDTLPIDLFKFGLPGLSIPGIASLGPELVFQARLVMDLDIAAQMDVKADFDFGEISMTFPDDKDASKATTLKMSIANGGANFKGKVQAFLIPRVRSYLFFIHLTIAY</sequence>